<organism evidence="7 8">
    <name type="scientific">Brucella tritici</name>
    <dbReference type="NCBI Taxonomy" id="94626"/>
    <lineage>
        <taxon>Bacteria</taxon>
        <taxon>Pseudomonadati</taxon>
        <taxon>Pseudomonadota</taxon>
        <taxon>Alphaproteobacteria</taxon>
        <taxon>Hyphomicrobiales</taxon>
        <taxon>Brucellaceae</taxon>
        <taxon>Brucella/Ochrobactrum group</taxon>
        <taxon>Brucella</taxon>
    </lineage>
</organism>
<dbReference type="RefSeq" id="WP_061346825.1">
    <property type="nucleotide sequence ID" value="NZ_WBVY01000002.1"/>
</dbReference>
<dbReference type="Pfam" id="PF08402">
    <property type="entry name" value="TOBE_2"/>
    <property type="match status" value="1"/>
</dbReference>
<dbReference type="GO" id="GO:0015847">
    <property type="term" value="P:putrescine transport"/>
    <property type="evidence" value="ECO:0007669"/>
    <property type="project" value="UniProtKB-ARBA"/>
</dbReference>
<dbReference type="GO" id="GO:0043190">
    <property type="term" value="C:ATP-binding cassette (ABC) transporter complex"/>
    <property type="evidence" value="ECO:0007669"/>
    <property type="project" value="InterPro"/>
</dbReference>
<dbReference type="PROSITE" id="PS00211">
    <property type="entry name" value="ABC_TRANSPORTER_1"/>
    <property type="match status" value="1"/>
</dbReference>
<dbReference type="AlphaFoldDB" id="A0A7V7VVY7"/>
<evidence type="ECO:0000256" key="5">
    <source>
        <dbReference type="ARBA" id="ARBA00022840"/>
    </source>
</evidence>
<dbReference type="PANTHER" id="PTHR42781:SF4">
    <property type="entry name" value="SPERMIDINE_PUTRESCINE IMPORT ATP-BINDING PROTEIN POTA"/>
    <property type="match status" value="1"/>
</dbReference>
<dbReference type="GO" id="GO:0005524">
    <property type="term" value="F:ATP binding"/>
    <property type="evidence" value="ECO:0007669"/>
    <property type="project" value="UniProtKB-KW"/>
</dbReference>
<dbReference type="SUPFAM" id="SSF52540">
    <property type="entry name" value="P-loop containing nucleoside triphosphate hydrolases"/>
    <property type="match status" value="1"/>
</dbReference>
<evidence type="ECO:0000256" key="3">
    <source>
        <dbReference type="ARBA" id="ARBA00022448"/>
    </source>
</evidence>
<dbReference type="InterPro" id="IPR050093">
    <property type="entry name" value="ABC_SmlMolc_Importer"/>
</dbReference>
<comment type="similarity">
    <text evidence="2">Belongs to the ABC transporter superfamily.</text>
</comment>
<gene>
    <name evidence="7" type="ORF">F9K94_07925</name>
</gene>
<evidence type="ECO:0000256" key="2">
    <source>
        <dbReference type="ARBA" id="ARBA00005417"/>
    </source>
</evidence>
<dbReference type="SUPFAM" id="SSF50331">
    <property type="entry name" value="MOP-like"/>
    <property type="match status" value="1"/>
</dbReference>
<accession>A0A7V7VVY7</accession>
<dbReference type="InterPro" id="IPR013611">
    <property type="entry name" value="Transp-assoc_OB_typ2"/>
</dbReference>
<dbReference type="EMBL" id="WBVY01000002">
    <property type="protein sequence ID" value="KAB2658113.1"/>
    <property type="molecule type" value="Genomic_DNA"/>
</dbReference>
<keyword evidence="5 7" id="KW-0067">ATP-binding</keyword>
<dbReference type="Proteomes" id="UP000460650">
    <property type="component" value="Unassembled WGS sequence"/>
</dbReference>
<dbReference type="InterPro" id="IPR027417">
    <property type="entry name" value="P-loop_NTPase"/>
</dbReference>
<dbReference type="FunFam" id="3.40.50.300:FF:000133">
    <property type="entry name" value="Spermidine/putrescine import ATP-binding protein PotA"/>
    <property type="match status" value="1"/>
</dbReference>
<evidence type="ECO:0000256" key="1">
    <source>
        <dbReference type="ARBA" id="ARBA00004533"/>
    </source>
</evidence>
<dbReference type="InterPro" id="IPR003593">
    <property type="entry name" value="AAA+_ATPase"/>
</dbReference>
<keyword evidence="4" id="KW-0547">Nucleotide-binding</keyword>
<dbReference type="PANTHER" id="PTHR42781">
    <property type="entry name" value="SPERMIDINE/PUTRESCINE IMPORT ATP-BINDING PROTEIN POTA"/>
    <property type="match status" value="1"/>
</dbReference>
<evidence type="ECO:0000256" key="4">
    <source>
        <dbReference type="ARBA" id="ARBA00022741"/>
    </source>
</evidence>
<feature type="domain" description="ABC transporter" evidence="6">
    <location>
        <begin position="4"/>
        <end position="234"/>
    </location>
</feature>
<dbReference type="PROSITE" id="PS50893">
    <property type="entry name" value="ABC_TRANSPORTER_2"/>
    <property type="match status" value="1"/>
</dbReference>
<dbReference type="Gene3D" id="3.40.50.300">
    <property type="entry name" value="P-loop containing nucleotide triphosphate hydrolases"/>
    <property type="match status" value="1"/>
</dbReference>
<comment type="subcellular location">
    <subcellularLocation>
        <location evidence="1">Cell inner membrane</location>
    </subcellularLocation>
</comment>
<reference evidence="7 8" key="1">
    <citation type="submission" date="2019-09" db="EMBL/GenBank/DDBJ databases">
        <title>Taxonomic organization of the family Brucellaceae based on a phylogenomic approach.</title>
        <authorList>
            <person name="Leclercq S."/>
            <person name="Cloeckaert A."/>
            <person name="Zygmunt M.S."/>
        </authorList>
    </citation>
    <scope>NUCLEOTIDE SEQUENCE [LARGE SCALE GENOMIC DNA]</scope>
    <source>
        <strain evidence="7 8">TA93</strain>
    </source>
</reference>
<comment type="caution">
    <text evidence="7">The sequence shown here is derived from an EMBL/GenBank/DDBJ whole genome shotgun (WGS) entry which is preliminary data.</text>
</comment>
<evidence type="ECO:0000259" key="6">
    <source>
        <dbReference type="PROSITE" id="PS50893"/>
    </source>
</evidence>
<keyword evidence="3" id="KW-0813">Transport</keyword>
<dbReference type="Gene3D" id="2.40.50.100">
    <property type="match status" value="1"/>
</dbReference>
<dbReference type="GO" id="GO:0016887">
    <property type="term" value="F:ATP hydrolysis activity"/>
    <property type="evidence" value="ECO:0007669"/>
    <property type="project" value="InterPro"/>
</dbReference>
<evidence type="ECO:0000313" key="8">
    <source>
        <dbReference type="Proteomes" id="UP000460650"/>
    </source>
</evidence>
<dbReference type="InterPro" id="IPR003439">
    <property type="entry name" value="ABC_transporter-like_ATP-bd"/>
</dbReference>
<dbReference type="InterPro" id="IPR008995">
    <property type="entry name" value="Mo/tungstate-bd_C_term_dom"/>
</dbReference>
<name>A0A7V7VVY7_9HYPH</name>
<dbReference type="GO" id="GO:0022857">
    <property type="term" value="F:transmembrane transporter activity"/>
    <property type="evidence" value="ECO:0007669"/>
    <property type="project" value="InterPro"/>
</dbReference>
<proteinExistence type="inferred from homology"/>
<sequence>MAFIDISNINKFYGTMQALHNISLSIAKGSFVTLLGPSGSGKTTLLKILAGFEDVSSGEIRLEGRDITSLKPEKRNFGLVFQGYALFPHMSVFDNIAYPLKVRRKSRDQISSQVNAMLELVQLTKFARRKPHELSGGQQQRVALARALVFEPDLLLLDEPMSALDKKLRIDLQDQLRDIHHRLGTTFINVTHDQEEAMHMSDGIAVMNHGHIEQYDTGHHLYRKPGSRFVADFIGKSNIFEGALSLTSSGPQFSAAEFTVSGTYLSSVADRIGRADLVVRPEDIRLGLPTDTARTTGDIVLSGVVASSTYSGDRVLYTVSLPNGRTIATYGSARDGALSTDAPVLIAFDAKDCILLN</sequence>
<dbReference type="Pfam" id="PF00005">
    <property type="entry name" value="ABC_tran"/>
    <property type="match status" value="1"/>
</dbReference>
<dbReference type="InterPro" id="IPR017871">
    <property type="entry name" value="ABC_transporter-like_CS"/>
</dbReference>
<protein>
    <submittedName>
        <fullName evidence="7">ABC transporter ATP-binding protein</fullName>
    </submittedName>
</protein>
<dbReference type="SMART" id="SM00382">
    <property type="entry name" value="AAA"/>
    <property type="match status" value="1"/>
</dbReference>
<evidence type="ECO:0000313" key="7">
    <source>
        <dbReference type="EMBL" id="KAB2658113.1"/>
    </source>
</evidence>